<organism evidence="2 3">
    <name type="scientific">Flavobacterium nitrogenifigens</name>
    <dbReference type="NCBI Taxonomy" id="1617283"/>
    <lineage>
        <taxon>Bacteria</taxon>
        <taxon>Pseudomonadati</taxon>
        <taxon>Bacteroidota</taxon>
        <taxon>Flavobacteriia</taxon>
        <taxon>Flavobacteriales</taxon>
        <taxon>Flavobacteriaceae</taxon>
        <taxon>Flavobacterium</taxon>
    </lineage>
</organism>
<dbReference type="RefSeq" id="WP_142479063.1">
    <property type="nucleotide sequence ID" value="NZ_CP043612.1"/>
</dbReference>
<keyword evidence="1" id="KW-0812">Transmembrane</keyword>
<dbReference type="OrthoDB" id="1271898at2"/>
<name>A0A521BJ14_9FLAO</name>
<dbReference type="EMBL" id="FXTQ01000001">
    <property type="protein sequence ID" value="SMO47049.1"/>
    <property type="molecule type" value="Genomic_DNA"/>
</dbReference>
<protein>
    <submittedName>
        <fullName evidence="2">Uncharacterized protein</fullName>
    </submittedName>
</protein>
<keyword evidence="3" id="KW-1185">Reference proteome</keyword>
<evidence type="ECO:0000313" key="3">
    <source>
        <dbReference type="Proteomes" id="UP000319267"/>
    </source>
</evidence>
<keyword evidence="1" id="KW-0472">Membrane</keyword>
<keyword evidence="1" id="KW-1133">Transmembrane helix</keyword>
<accession>A0A521BJ14</accession>
<evidence type="ECO:0000313" key="2">
    <source>
        <dbReference type="EMBL" id="SMO47049.1"/>
    </source>
</evidence>
<reference evidence="2 3" key="1">
    <citation type="submission" date="2017-05" db="EMBL/GenBank/DDBJ databases">
        <authorList>
            <person name="Varghese N."/>
            <person name="Submissions S."/>
        </authorList>
    </citation>
    <scope>NUCLEOTIDE SEQUENCE [LARGE SCALE GENOMIC DNA]</scope>
    <source>
        <strain evidence="2 3">DSM 29982</strain>
    </source>
</reference>
<proteinExistence type="predicted"/>
<evidence type="ECO:0000256" key="1">
    <source>
        <dbReference type="SAM" id="Phobius"/>
    </source>
</evidence>
<feature type="transmembrane region" description="Helical" evidence="1">
    <location>
        <begin position="35"/>
        <end position="58"/>
    </location>
</feature>
<gene>
    <name evidence="2" type="ORF">SAMN06265220_1011041</name>
</gene>
<feature type="transmembrane region" description="Helical" evidence="1">
    <location>
        <begin position="5"/>
        <end position="23"/>
    </location>
</feature>
<sequence length="97" mass="11296">MRNNPFITVILLFCIEIVLYNYMDYMNLISSSSAYRGSLLPLFCFTVPAISILISILFDDMPYKKEFRYFCIFLAVVSIITFIIFSYFAALGKAYQH</sequence>
<dbReference type="Proteomes" id="UP000319267">
    <property type="component" value="Unassembled WGS sequence"/>
</dbReference>
<dbReference type="AlphaFoldDB" id="A0A521BJ14"/>
<feature type="transmembrane region" description="Helical" evidence="1">
    <location>
        <begin position="70"/>
        <end position="90"/>
    </location>
</feature>